<evidence type="ECO:0000313" key="7">
    <source>
        <dbReference type="Proteomes" id="UP000005307"/>
    </source>
</evidence>
<keyword evidence="2 4" id="KW-0238">DNA-binding</keyword>
<dbReference type="InterPro" id="IPR009057">
    <property type="entry name" value="Homeodomain-like_sf"/>
</dbReference>
<evidence type="ECO:0000259" key="5">
    <source>
        <dbReference type="PROSITE" id="PS50977"/>
    </source>
</evidence>
<evidence type="ECO:0000256" key="3">
    <source>
        <dbReference type="ARBA" id="ARBA00023163"/>
    </source>
</evidence>
<feature type="domain" description="HTH tetR-type" evidence="5">
    <location>
        <begin position="10"/>
        <end position="70"/>
    </location>
</feature>
<reference evidence="6 7" key="1">
    <citation type="journal article" date="2013" name="PLoS ONE">
        <title>Poles Apart: Arctic and Antarctic Octadecabacter strains Share High Genome Plasticity and a New Type of Xanthorhodopsin.</title>
        <authorList>
            <person name="Vollmers J."/>
            <person name="Voget S."/>
            <person name="Dietrich S."/>
            <person name="Gollnow K."/>
            <person name="Smits M."/>
            <person name="Meyer K."/>
            <person name="Brinkhoff T."/>
            <person name="Simon M."/>
            <person name="Daniel R."/>
        </authorList>
    </citation>
    <scope>NUCLEOTIDE SEQUENCE [LARGE SCALE GENOMIC DNA]</scope>
    <source>
        <strain evidence="6 7">307</strain>
    </source>
</reference>
<dbReference type="Gene3D" id="1.10.357.10">
    <property type="entry name" value="Tetracycline Repressor, domain 2"/>
    <property type="match status" value="1"/>
</dbReference>
<dbReference type="EMBL" id="CP003740">
    <property type="protein sequence ID" value="AGI66736.1"/>
    <property type="molecule type" value="Genomic_DNA"/>
</dbReference>
<dbReference type="HOGENOM" id="CLU_117636_0_0_5"/>
<dbReference type="RefSeq" id="WP_015498779.1">
    <property type="nucleotide sequence ID" value="NC_020911.1"/>
</dbReference>
<evidence type="ECO:0000256" key="4">
    <source>
        <dbReference type="PROSITE-ProRule" id="PRU00335"/>
    </source>
</evidence>
<dbReference type="Proteomes" id="UP000005307">
    <property type="component" value="Chromosome"/>
</dbReference>
<dbReference type="Pfam" id="PF00440">
    <property type="entry name" value="TetR_N"/>
    <property type="match status" value="1"/>
</dbReference>
<keyword evidence="3" id="KW-0804">Transcription</keyword>
<dbReference type="PANTHER" id="PTHR47506">
    <property type="entry name" value="TRANSCRIPTIONAL REGULATORY PROTEIN"/>
    <property type="match status" value="1"/>
</dbReference>
<evidence type="ECO:0000256" key="1">
    <source>
        <dbReference type="ARBA" id="ARBA00023015"/>
    </source>
</evidence>
<dbReference type="STRING" id="391626.OAN307_c10210"/>
<name>M9R8T3_9RHOB</name>
<dbReference type="InterPro" id="IPR001647">
    <property type="entry name" value="HTH_TetR"/>
</dbReference>
<organism evidence="6 7">
    <name type="scientific">Octadecabacter antarcticus 307</name>
    <dbReference type="NCBI Taxonomy" id="391626"/>
    <lineage>
        <taxon>Bacteria</taxon>
        <taxon>Pseudomonadati</taxon>
        <taxon>Pseudomonadota</taxon>
        <taxon>Alphaproteobacteria</taxon>
        <taxon>Rhodobacterales</taxon>
        <taxon>Roseobacteraceae</taxon>
        <taxon>Octadecabacter</taxon>
    </lineage>
</organism>
<dbReference type="PROSITE" id="PS50977">
    <property type="entry name" value="HTH_TETR_2"/>
    <property type="match status" value="1"/>
</dbReference>
<gene>
    <name evidence="6" type="ORF">OAN307_c10210</name>
</gene>
<dbReference type="PRINTS" id="PR00455">
    <property type="entry name" value="HTHTETR"/>
</dbReference>
<dbReference type="SUPFAM" id="SSF46689">
    <property type="entry name" value="Homeodomain-like"/>
    <property type="match status" value="1"/>
</dbReference>
<dbReference type="KEGG" id="oat:OAN307_c10210"/>
<accession>M9R8T3</accession>
<dbReference type="PANTHER" id="PTHR47506:SF1">
    <property type="entry name" value="HTH-TYPE TRANSCRIPTIONAL REGULATOR YJDC"/>
    <property type="match status" value="1"/>
</dbReference>
<dbReference type="GO" id="GO:0003677">
    <property type="term" value="F:DNA binding"/>
    <property type="evidence" value="ECO:0007669"/>
    <property type="project" value="UniProtKB-UniRule"/>
</dbReference>
<evidence type="ECO:0000256" key="2">
    <source>
        <dbReference type="ARBA" id="ARBA00023125"/>
    </source>
</evidence>
<feature type="DNA-binding region" description="H-T-H motif" evidence="4">
    <location>
        <begin position="33"/>
        <end position="52"/>
    </location>
</feature>
<dbReference type="eggNOG" id="COG1309">
    <property type="taxonomic scope" value="Bacteria"/>
</dbReference>
<dbReference type="OrthoDB" id="9779746at2"/>
<keyword evidence="7" id="KW-1185">Reference proteome</keyword>
<keyword evidence="1" id="KW-0805">Transcription regulation</keyword>
<proteinExistence type="predicted"/>
<evidence type="ECO:0000313" key="6">
    <source>
        <dbReference type="EMBL" id="AGI66736.1"/>
    </source>
</evidence>
<sequence length="206" mass="22546">MEDVQKNTGEDRRTKLALFALQIFLEKGYSGASMSAVAKAAGIKKPSLYHHFSSKEQLFLAALAADLDPLCSQFDQLMEQPKIAPEAVFRGALGLYYDAMVNSAIGSIMTVISETSQTVPEVAEGFHDDFIAEFETSLAEVYAPCRTSGTHRNVPDVTINQLVFGPLLSIAISNKMFANVPRVAAHWSKGRSRAEFIDMVDGLLRV</sequence>
<protein>
    <submittedName>
        <fullName evidence="6">HTH-type transcriptional regulator</fullName>
    </submittedName>
</protein>
<dbReference type="AlphaFoldDB" id="M9R8T3"/>